<dbReference type="GO" id="GO:0030674">
    <property type="term" value="F:protein-macromolecule adaptor activity"/>
    <property type="evidence" value="ECO:0007669"/>
    <property type="project" value="TreeGrafter"/>
</dbReference>
<dbReference type="Proteomes" id="UP000494163">
    <property type="component" value="Chromosome 2L"/>
</dbReference>
<dbReference type="SMART" id="SM00186">
    <property type="entry name" value="FBG"/>
    <property type="match status" value="1"/>
</dbReference>
<evidence type="ECO:0000313" key="6">
    <source>
        <dbReference type="EMBL" id="ALC38312.1"/>
    </source>
</evidence>
<evidence type="ECO:0000259" key="5">
    <source>
        <dbReference type="PROSITE" id="PS51406"/>
    </source>
</evidence>
<dbReference type="GO" id="GO:0005577">
    <property type="term" value="C:fibrinogen complex"/>
    <property type="evidence" value="ECO:0007669"/>
    <property type="project" value="TreeGrafter"/>
</dbReference>
<dbReference type="SMR" id="A0A0M4ENP0"/>
<feature type="non-terminal residue" evidence="6">
    <location>
        <position position="1"/>
    </location>
</feature>
<evidence type="ECO:0000256" key="2">
    <source>
        <dbReference type="ARBA" id="ARBA00022525"/>
    </source>
</evidence>
<reference evidence="6 7" key="1">
    <citation type="submission" date="2015-08" db="EMBL/GenBank/DDBJ databases">
        <title>Ancestral chromatin configuration constrains chromatin evolution on differentiating sex chromosomes in Drosophila.</title>
        <authorList>
            <person name="Zhou Q."/>
            <person name="Bachtrog D."/>
        </authorList>
    </citation>
    <scope>NUCLEOTIDE SEQUENCE [LARGE SCALE GENOMIC DNA]</scope>
    <source>
        <tissue evidence="6">Whole larvae</tissue>
    </source>
</reference>
<dbReference type="GO" id="GO:0005201">
    <property type="term" value="F:extracellular matrix structural constituent"/>
    <property type="evidence" value="ECO:0007669"/>
    <property type="project" value="TreeGrafter"/>
</dbReference>
<dbReference type="InterPro" id="IPR014716">
    <property type="entry name" value="Fibrinogen_a/b/g_C_1"/>
</dbReference>
<dbReference type="SUPFAM" id="SSF56496">
    <property type="entry name" value="Fibrinogen C-terminal domain-like"/>
    <property type="match status" value="1"/>
</dbReference>
<keyword evidence="4" id="KW-0325">Glycoprotein</keyword>
<feature type="non-terminal residue" evidence="6">
    <location>
        <position position="131"/>
    </location>
</feature>
<dbReference type="EMBL" id="CP012523">
    <property type="protein sequence ID" value="ALC38312.1"/>
    <property type="molecule type" value="Genomic_DNA"/>
</dbReference>
<sequence>EGWTIIQRRMDGSVNFNRTWDEYKHGFGDLRGELWLGLEKLHLMMKFQPHELYIQIMDFRNEKRFARFSNFAIGNEAQSYELLNVGEYTGNAGDALSHHKNMKFSTPERDNDKAPYNCASRYASGWWFNEC</sequence>
<dbReference type="InterPro" id="IPR037579">
    <property type="entry name" value="FIB_ANG-like"/>
</dbReference>
<dbReference type="PROSITE" id="PS51406">
    <property type="entry name" value="FIBRINOGEN_C_2"/>
    <property type="match status" value="1"/>
</dbReference>
<evidence type="ECO:0000256" key="4">
    <source>
        <dbReference type="ARBA" id="ARBA00023180"/>
    </source>
</evidence>
<gene>
    <name evidence="6" type="ORF">Dbus_chr2Lg397</name>
</gene>
<comment type="subcellular location">
    <subcellularLocation>
        <location evidence="1">Secreted</location>
    </subcellularLocation>
</comment>
<dbReference type="OrthoDB" id="6145874at2759"/>
<evidence type="ECO:0000256" key="3">
    <source>
        <dbReference type="ARBA" id="ARBA00023157"/>
    </source>
</evidence>
<keyword evidence="2" id="KW-0964">Secreted</keyword>
<dbReference type="AlphaFoldDB" id="A0A0M4ENP0"/>
<dbReference type="Gene3D" id="3.90.215.10">
    <property type="entry name" value="Gamma Fibrinogen, chain A, domain 1"/>
    <property type="match status" value="1"/>
</dbReference>
<dbReference type="InterPro" id="IPR036056">
    <property type="entry name" value="Fibrinogen-like_C"/>
</dbReference>
<dbReference type="OMA" id="WTIFARR"/>
<dbReference type="CDD" id="cd00087">
    <property type="entry name" value="FReD"/>
    <property type="match status" value="1"/>
</dbReference>
<proteinExistence type="predicted"/>
<protein>
    <submittedName>
        <fullName evidence="6">Sca</fullName>
    </submittedName>
</protein>
<dbReference type="InterPro" id="IPR002181">
    <property type="entry name" value="Fibrinogen_a/b/g_C_dom"/>
</dbReference>
<dbReference type="PANTHER" id="PTHR47221:SF5">
    <property type="entry name" value="FIBRINOGEN C-TERMINAL DOMAIN-CONTAINING PROTEIN"/>
    <property type="match status" value="1"/>
</dbReference>
<keyword evidence="7" id="KW-1185">Reference proteome</keyword>
<organism evidence="6 7">
    <name type="scientific">Drosophila busckii</name>
    <name type="common">Fruit fly</name>
    <dbReference type="NCBI Taxonomy" id="30019"/>
    <lineage>
        <taxon>Eukaryota</taxon>
        <taxon>Metazoa</taxon>
        <taxon>Ecdysozoa</taxon>
        <taxon>Arthropoda</taxon>
        <taxon>Hexapoda</taxon>
        <taxon>Insecta</taxon>
        <taxon>Pterygota</taxon>
        <taxon>Neoptera</taxon>
        <taxon>Endopterygota</taxon>
        <taxon>Diptera</taxon>
        <taxon>Brachycera</taxon>
        <taxon>Muscomorpha</taxon>
        <taxon>Ephydroidea</taxon>
        <taxon>Drosophilidae</taxon>
        <taxon>Drosophila</taxon>
    </lineage>
</organism>
<evidence type="ECO:0000313" key="7">
    <source>
        <dbReference type="Proteomes" id="UP000494163"/>
    </source>
</evidence>
<feature type="domain" description="Fibrinogen C-terminal" evidence="5">
    <location>
        <begin position="1"/>
        <end position="131"/>
    </location>
</feature>
<accession>A0A0M4ENP0</accession>
<dbReference type="Pfam" id="PF00147">
    <property type="entry name" value="Fibrinogen_C"/>
    <property type="match status" value="1"/>
</dbReference>
<dbReference type="STRING" id="30019.A0A0M4ENP0"/>
<dbReference type="GO" id="GO:0034116">
    <property type="term" value="P:positive regulation of heterotypic cell-cell adhesion"/>
    <property type="evidence" value="ECO:0007669"/>
    <property type="project" value="TreeGrafter"/>
</dbReference>
<name>A0A0M4ENP0_DROBS</name>
<evidence type="ECO:0000256" key="1">
    <source>
        <dbReference type="ARBA" id="ARBA00004613"/>
    </source>
</evidence>
<dbReference type="PANTHER" id="PTHR47221">
    <property type="entry name" value="FIBRINOGEN ALPHA CHAIN"/>
    <property type="match status" value="1"/>
</dbReference>
<keyword evidence="3" id="KW-1015">Disulfide bond</keyword>